<reference evidence="6" key="1">
    <citation type="submission" date="2020-05" db="EMBL/GenBank/DDBJ databases">
        <title>Frigoriglobus tundricola gen. nov., sp. nov., a psychrotolerant cellulolytic planctomycete of the family Gemmataceae with two divergent copies of 16S rRNA gene.</title>
        <authorList>
            <person name="Kulichevskaya I.S."/>
            <person name="Ivanova A.A."/>
            <person name="Naumoff D.G."/>
            <person name="Beletsky A.V."/>
            <person name="Rijpstra W.I.C."/>
            <person name="Sinninghe Damste J.S."/>
            <person name="Mardanov A.V."/>
            <person name="Ravin N.V."/>
            <person name="Dedysh S.N."/>
        </authorList>
    </citation>
    <scope>NUCLEOTIDE SEQUENCE [LARGE SCALE GENOMIC DNA]</scope>
    <source>
        <strain evidence="6">PL17</strain>
    </source>
</reference>
<evidence type="ECO:0000259" key="4">
    <source>
        <dbReference type="PROSITE" id="PS50893"/>
    </source>
</evidence>
<keyword evidence="3 5" id="KW-0067">ATP-binding</keyword>
<dbReference type="Pfam" id="PF00005">
    <property type="entry name" value="ABC_tran"/>
    <property type="match status" value="1"/>
</dbReference>
<dbReference type="Gene3D" id="3.40.50.300">
    <property type="entry name" value="P-loop containing nucleotide triphosphate hydrolases"/>
    <property type="match status" value="1"/>
</dbReference>
<proteinExistence type="predicted"/>
<dbReference type="RefSeq" id="WP_171472190.1">
    <property type="nucleotide sequence ID" value="NZ_CP053452.2"/>
</dbReference>
<dbReference type="GO" id="GO:0016887">
    <property type="term" value="F:ATP hydrolysis activity"/>
    <property type="evidence" value="ECO:0007669"/>
    <property type="project" value="InterPro"/>
</dbReference>
<dbReference type="SUPFAM" id="SSF52540">
    <property type="entry name" value="P-loop containing nucleoside triphosphate hydrolases"/>
    <property type="match status" value="1"/>
</dbReference>
<dbReference type="PROSITE" id="PS50893">
    <property type="entry name" value="ABC_TRANSPORTER_2"/>
    <property type="match status" value="1"/>
</dbReference>
<accession>A0A6M5YTK2</accession>
<dbReference type="PANTHER" id="PTHR42939">
    <property type="entry name" value="ABC TRANSPORTER ATP-BINDING PROTEIN ALBC-RELATED"/>
    <property type="match status" value="1"/>
</dbReference>
<organism evidence="5 6">
    <name type="scientific">Frigoriglobus tundricola</name>
    <dbReference type="NCBI Taxonomy" id="2774151"/>
    <lineage>
        <taxon>Bacteria</taxon>
        <taxon>Pseudomonadati</taxon>
        <taxon>Planctomycetota</taxon>
        <taxon>Planctomycetia</taxon>
        <taxon>Gemmatales</taxon>
        <taxon>Gemmataceae</taxon>
        <taxon>Frigoriglobus</taxon>
    </lineage>
</organism>
<evidence type="ECO:0000256" key="1">
    <source>
        <dbReference type="ARBA" id="ARBA00022448"/>
    </source>
</evidence>
<dbReference type="InterPro" id="IPR003439">
    <property type="entry name" value="ABC_transporter-like_ATP-bd"/>
</dbReference>
<evidence type="ECO:0000313" key="6">
    <source>
        <dbReference type="Proteomes" id="UP000503447"/>
    </source>
</evidence>
<dbReference type="KEGG" id="ftj:FTUN_4210"/>
<evidence type="ECO:0000256" key="3">
    <source>
        <dbReference type="ARBA" id="ARBA00022840"/>
    </source>
</evidence>
<dbReference type="InterPro" id="IPR051782">
    <property type="entry name" value="ABC_Transporter_VariousFunc"/>
</dbReference>
<evidence type="ECO:0000313" key="5">
    <source>
        <dbReference type="EMBL" id="QJW96653.1"/>
    </source>
</evidence>
<sequence length="248" mass="27145">MIRIENVTKLYGPKVAVQNLTLHVPPGELFAFLGPNGAGKTTTIKMLCGLLFPTTGSVRVGGFDVRAQGDRARALVSYVPDQPFLYEKLTGREFLRFTADLYAMPAATADAKIEEVIELFHLDEFVDDLTERYSHGMRQRTVFAAALVHDPKLLIADEPTVGLDPKSIRELKLLLRKLAAGGMTIFLSTHTLDIAQELADRIGILDRGTLLGCGTMTDLRKQANQDGSLEDLFMKITEEAPAEAAADA</sequence>
<dbReference type="Proteomes" id="UP000503447">
    <property type="component" value="Chromosome"/>
</dbReference>
<dbReference type="InterPro" id="IPR003593">
    <property type="entry name" value="AAA+_ATPase"/>
</dbReference>
<evidence type="ECO:0000256" key="2">
    <source>
        <dbReference type="ARBA" id="ARBA00022741"/>
    </source>
</evidence>
<dbReference type="PANTHER" id="PTHR42939:SF1">
    <property type="entry name" value="ABC TRANSPORTER ATP-BINDING PROTEIN ALBC-RELATED"/>
    <property type="match status" value="1"/>
</dbReference>
<dbReference type="AlphaFoldDB" id="A0A6M5YTK2"/>
<dbReference type="SMART" id="SM00382">
    <property type="entry name" value="AAA"/>
    <property type="match status" value="1"/>
</dbReference>
<feature type="domain" description="ABC transporter" evidence="4">
    <location>
        <begin position="2"/>
        <end position="232"/>
    </location>
</feature>
<name>A0A6M5YTK2_9BACT</name>
<gene>
    <name evidence="5" type="ORF">FTUN_4210</name>
</gene>
<keyword evidence="2" id="KW-0547">Nucleotide-binding</keyword>
<dbReference type="GO" id="GO:0005524">
    <property type="term" value="F:ATP binding"/>
    <property type="evidence" value="ECO:0007669"/>
    <property type="project" value="UniProtKB-KW"/>
</dbReference>
<keyword evidence="1" id="KW-0813">Transport</keyword>
<keyword evidence="6" id="KW-1185">Reference proteome</keyword>
<dbReference type="InterPro" id="IPR027417">
    <property type="entry name" value="P-loop_NTPase"/>
</dbReference>
<dbReference type="EMBL" id="CP053452">
    <property type="protein sequence ID" value="QJW96653.1"/>
    <property type="molecule type" value="Genomic_DNA"/>
</dbReference>
<protein>
    <submittedName>
        <fullName evidence="5">Efflux ABC transporter, ATP-binding protein</fullName>
    </submittedName>
</protein>